<dbReference type="SMART" id="SM00458">
    <property type="entry name" value="RICIN"/>
    <property type="match status" value="1"/>
</dbReference>
<dbReference type="PROSITE" id="PS50231">
    <property type="entry name" value="RICIN_B_LECTIN"/>
    <property type="match status" value="1"/>
</dbReference>
<dbReference type="InterPro" id="IPR000772">
    <property type="entry name" value="Ricin_B_lectin"/>
</dbReference>
<dbReference type="GeneID" id="95985311"/>
<dbReference type="EMBL" id="JBBXJM010000003">
    <property type="protein sequence ID" value="KAL1410262.1"/>
    <property type="molecule type" value="Genomic_DNA"/>
</dbReference>
<feature type="domain" description="Ricin B lectin" evidence="2">
    <location>
        <begin position="43"/>
        <end position="175"/>
    </location>
</feature>
<feature type="signal peptide" evidence="1">
    <location>
        <begin position="1"/>
        <end position="22"/>
    </location>
</feature>
<keyword evidence="4" id="KW-1185">Reference proteome</keyword>
<keyword evidence="1" id="KW-0732">Signal</keyword>
<protein>
    <recommendedName>
        <fullName evidence="2">Ricin B lectin domain-containing protein</fullName>
    </recommendedName>
</protein>
<evidence type="ECO:0000259" key="2">
    <source>
        <dbReference type="SMART" id="SM00458"/>
    </source>
</evidence>
<evidence type="ECO:0000313" key="4">
    <source>
        <dbReference type="Proteomes" id="UP001565368"/>
    </source>
</evidence>
<dbReference type="Pfam" id="PF00652">
    <property type="entry name" value="Ricin_B_lectin"/>
    <property type="match status" value="1"/>
</dbReference>
<evidence type="ECO:0000313" key="3">
    <source>
        <dbReference type="EMBL" id="KAL1410262.1"/>
    </source>
</evidence>
<feature type="chain" id="PRO_5046734780" description="Ricin B lectin domain-containing protein" evidence="1">
    <location>
        <begin position="23"/>
        <end position="181"/>
    </location>
</feature>
<name>A0ABR3Q6K0_9TREE</name>
<dbReference type="RefSeq" id="XP_069210206.1">
    <property type="nucleotide sequence ID" value="XM_069352788.1"/>
</dbReference>
<evidence type="ECO:0000256" key="1">
    <source>
        <dbReference type="SAM" id="SignalP"/>
    </source>
</evidence>
<reference evidence="3 4" key="1">
    <citation type="submission" date="2023-08" db="EMBL/GenBank/DDBJ databases">
        <title>Annotated Genome Sequence of Vanrija albida AlHP1.</title>
        <authorList>
            <person name="Herzog R."/>
        </authorList>
    </citation>
    <scope>NUCLEOTIDE SEQUENCE [LARGE SCALE GENOMIC DNA]</scope>
    <source>
        <strain evidence="3 4">AlHP1</strain>
    </source>
</reference>
<dbReference type="Proteomes" id="UP001565368">
    <property type="component" value="Unassembled WGS sequence"/>
</dbReference>
<comment type="caution">
    <text evidence="3">The sequence shown here is derived from an EMBL/GenBank/DDBJ whole genome shotgun (WGS) entry which is preliminary data.</text>
</comment>
<dbReference type="Gene3D" id="2.80.10.50">
    <property type="match status" value="2"/>
</dbReference>
<organism evidence="3 4">
    <name type="scientific">Vanrija albida</name>
    <dbReference type="NCBI Taxonomy" id="181172"/>
    <lineage>
        <taxon>Eukaryota</taxon>
        <taxon>Fungi</taxon>
        <taxon>Dikarya</taxon>
        <taxon>Basidiomycota</taxon>
        <taxon>Agaricomycotina</taxon>
        <taxon>Tremellomycetes</taxon>
        <taxon>Trichosporonales</taxon>
        <taxon>Trichosporonaceae</taxon>
        <taxon>Vanrija</taxon>
    </lineage>
</organism>
<accession>A0ABR3Q6K0</accession>
<dbReference type="InterPro" id="IPR035992">
    <property type="entry name" value="Ricin_B-like_lectins"/>
</dbReference>
<gene>
    <name evidence="3" type="ORF">Q8F55_004268</name>
</gene>
<dbReference type="CDD" id="cd00161">
    <property type="entry name" value="beta-trefoil_Ricin-like"/>
    <property type="match status" value="1"/>
</dbReference>
<proteinExistence type="predicted"/>
<sequence>MTLLRTVLLALGLAILTGLASAQPAPAPAIPYWLHPTNLWPTPPPPVPQPAYCADAKDGVWANGTPVQLWRCSPGNRNQLWDQDVLGQLRLWAKPSLCLDAGLNPRDGSRVKLWTCYPGLLQQTWEHYSSIHGTGRRLNGTDLCLDVTDGRFANGTPLQVWKCAQGNWNQMITTRPVPVPY</sequence>
<dbReference type="SUPFAM" id="SSF50370">
    <property type="entry name" value="Ricin B-like lectins"/>
    <property type="match status" value="1"/>
</dbReference>